<dbReference type="EMBL" id="ACJN02000003">
    <property type="protein sequence ID" value="EFI34159.1"/>
    <property type="molecule type" value="Genomic_DNA"/>
</dbReference>
<evidence type="ECO:0008006" key="3">
    <source>
        <dbReference type="Google" id="ProtNLM"/>
    </source>
</evidence>
<dbReference type="RefSeq" id="WP_008871506.1">
    <property type="nucleotide sequence ID" value="NZ_ACJN02000003.1"/>
</dbReference>
<dbReference type="SUPFAM" id="SSF143011">
    <property type="entry name" value="RelE-like"/>
    <property type="match status" value="1"/>
</dbReference>
<proteinExistence type="predicted"/>
<protein>
    <recommendedName>
        <fullName evidence="3">Cytotoxin</fullName>
    </recommendedName>
</protein>
<comment type="caution">
    <text evidence="1">The sequence shown here is derived from an EMBL/GenBank/DDBJ whole genome shotgun (WGS) entry which is preliminary data.</text>
</comment>
<gene>
    <name evidence="1" type="ORF">Dthio_PD1502</name>
</gene>
<dbReference type="Proteomes" id="UP000005496">
    <property type="component" value="Unassembled WGS sequence"/>
</dbReference>
<dbReference type="InterPro" id="IPR035093">
    <property type="entry name" value="RelE/ParE_toxin_dom_sf"/>
</dbReference>
<dbReference type="OrthoDB" id="5521312at2"/>
<evidence type="ECO:0000313" key="1">
    <source>
        <dbReference type="EMBL" id="EFI34159.1"/>
    </source>
</evidence>
<dbReference type="Gene3D" id="3.30.2310.20">
    <property type="entry name" value="RelE-like"/>
    <property type="match status" value="1"/>
</dbReference>
<dbReference type="AlphaFoldDB" id="D6STZ3"/>
<organism evidence="1 2">
    <name type="scientific">Desulfonatronospira thiodismutans ASO3-1</name>
    <dbReference type="NCBI Taxonomy" id="555779"/>
    <lineage>
        <taxon>Bacteria</taxon>
        <taxon>Pseudomonadati</taxon>
        <taxon>Thermodesulfobacteriota</taxon>
        <taxon>Desulfovibrionia</taxon>
        <taxon>Desulfovibrionales</taxon>
        <taxon>Desulfonatronovibrionaceae</taxon>
        <taxon>Desulfonatronospira</taxon>
    </lineage>
</organism>
<accession>D6STZ3</accession>
<reference evidence="1" key="1">
    <citation type="submission" date="2010-05" db="EMBL/GenBank/DDBJ databases">
        <title>The draft genome of Desulfonatronospira thiodismutans ASO3-1.</title>
        <authorList>
            <consortium name="US DOE Joint Genome Institute (JGI-PGF)"/>
            <person name="Lucas S."/>
            <person name="Copeland A."/>
            <person name="Lapidus A."/>
            <person name="Cheng J.-F."/>
            <person name="Bruce D."/>
            <person name="Goodwin L."/>
            <person name="Pitluck S."/>
            <person name="Chertkov O."/>
            <person name="Brettin T."/>
            <person name="Detter J.C."/>
            <person name="Han C."/>
            <person name="Land M.L."/>
            <person name="Hauser L."/>
            <person name="Kyrpides N."/>
            <person name="Mikhailova N."/>
            <person name="Muyzer G."/>
            <person name="Woyke T."/>
        </authorList>
    </citation>
    <scope>NUCLEOTIDE SEQUENCE [LARGE SCALE GENOMIC DNA]</scope>
    <source>
        <strain evidence="1">ASO3-1</strain>
    </source>
</reference>
<name>D6STZ3_9BACT</name>
<sequence>MARRVSAYRFSNTFKKQYQGLPAEIKKSFRTKLALFLEDMDHPSLRIKKIQGTKNRWEGSVTMKYRFTFHVEGDLVVFRAIGTHDILLRESGK</sequence>
<keyword evidence="2" id="KW-1185">Reference proteome</keyword>
<evidence type="ECO:0000313" key="2">
    <source>
        <dbReference type="Proteomes" id="UP000005496"/>
    </source>
</evidence>
<dbReference type="eggNOG" id="COG2026">
    <property type="taxonomic scope" value="Bacteria"/>
</dbReference>